<sequence>MASTVEESRLSLRLGGGGSAPFATALLQASGWDRLVDDALERITACESLDELFEVVDDAGRCCWNDAVRRARADEATAWDGLDDRPLYWARLSVGAALRRLETPPLDRQQREALLHRWDRTTRGIDRPLWPDRSDAEVLIMVSGFDVFGLDTSLRHSNPSGAAALRLDGALLETPHGTARVRSVVLPVSWGAFDQGVVEDAFGPVLRPGPDRADLIMTISMTGRGRMDVEKWAGNARGGSPDNERAQRFGAVSRASHWPQPFDSPEWIETTLPYAAMIAAGSGPWPVALRDGIREWPAGTLPDPRALRDRPDPSPGSSAAAGTGGDYLSNESMYRANRLRQGLQAWDVPGGHLHVSALAYPDDPTVITDGAFEADRRAVVDQTVALVRAAAGAVGRRRR</sequence>
<proteinExistence type="predicted"/>
<name>A0A7W3IPM5_9ACTN</name>
<dbReference type="AlphaFoldDB" id="A0A7W3IPM5"/>
<evidence type="ECO:0008006" key="4">
    <source>
        <dbReference type="Google" id="ProtNLM"/>
    </source>
</evidence>
<evidence type="ECO:0000313" key="3">
    <source>
        <dbReference type="Proteomes" id="UP000523079"/>
    </source>
</evidence>
<evidence type="ECO:0000256" key="1">
    <source>
        <dbReference type="SAM" id="MobiDB-lite"/>
    </source>
</evidence>
<dbReference type="Gene3D" id="3.40.630.20">
    <property type="entry name" value="Peptidase C15, pyroglutamyl peptidase I-like"/>
    <property type="match status" value="1"/>
</dbReference>
<accession>A0A7W3IPM5</accession>
<evidence type="ECO:0000313" key="2">
    <source>
        <dbReference type="EMBL" id="MBA8792937.1"/>
    </source>
</evidence>
<organism evidence="2 3">
    <name type="scientific">Microlunatus kandeliicorticis</name>
    <dbReference type="NCBI Taxonomy" id="1759536"/>
    <lineage>
        <taxon>Bacteria</taxon>
        <taxon>Bacillati</taxon>
        <taxon>Actinomycetota</taxon>
        <taxon>Actinomycetes</taxon>
        <taxon>Propionibacteriales</taxon>
        <taxon>Propionibacteriaceae</taxon>
        <taxon>Microlunatus</taxon>
    </lineage>
</organism>
<comment type="caution">
    <text evidence="2">The sequence shown here is derived from an EMBL/GenBank/DDBJ whole genome shotgun (WGS) entry which is preliminary data.</text>
</comment>
<dbReference type="Proteomes" id="UP000523079">
    <property type="component" value="Unassembled WGS sequence"/>
</dbReference>
<dbReference type="InterPro" id="IPR036440">
    <property type="entry name" value="Peptidase_C15-like_sf"/>
</dbReference>
<keyword evidence="3" id="KW-1185">Reference proteome</keyword>
<feature type="region of interest" description="Disordered" evidence="1">
    <location>
        <begin position="296"/>
        <end position="327"/>
    </location>
</feature>
<dbReference type="EMBL" id="JACGWT010000001">
    <property type="protein sequence ID" value="MBA8792937.1"/>
    <property type="molecule type" value="Genomic_DNA"/>
</dbReference>
<protein>
    <recommendedName>
        <fullName evidence="4">Pyrrolidone-carboxylate peptidase (N-terminal pyroglutamyl peptidase)</fullName>
    </recommendedName>
</protein>
<dbReference type="SUPFAM" id="SSF53182">
    <property type="entry name" value="Pyrrolidone carboxyl peptidase (pyroglutamate aminopeptidase)"/>
    <property type="match status" value="1"/>
</dbReference>
<reference evidence="2 3" key="1">
    <citation type="submission" date="2020-07" db="EMBL/GenBank/DDBJ databases">
        <title>Sequencing the genomes of 1000 actinobacteria strains.</title>
        <authorList>
            <person name="Klenk H.-P."/>
        </authorList>
    </citation>
    <scope>NUCLEOTIDE SEQUENCE [LARGE SCALE GENOMIC DNA]</scope>
    <source>
        <strain evidence="2 3">DSM 100723</strain>
    </source>
</reference>
<dbReference type="RefSeq" id="WP_182558513.1">
    <property type="nucleotide sequence ID" value="NZ_JACGWT010000001.1"/>
</dbReference>
<gene>
    <name evidence="2" type="ORF">FHX74_000531</name>
</gene>